<evidence type="ECO:0000313" key="2">
    <source>
        <dbReference type="Proteomes" id="UP000187209"/>
    </source>
</evidence>
<dbReference type="SUPFAM" id="SSF48371">
    <property type="entry name" value="ARM repeat"/>
    <property type="match status" value="1"/>
</dbReference>
<keyword evidence="2" id="KW-1185">Reference proteome</keyword>
<comment type="caution">
    <text evidence="1">The sequence shown here is derived from an EMBL/GenBank/DDBJ whole genome shotgun (WGS) entry which is preliminary data.</text>
</comment>
<accession>A0A1R2BBH1</accession>
<evidence type="ECO:0000313" key="1">
    <source>
        <dbReference type="EMBL" id="OMJ74128.1"/>
    </source>
</evidence>
<dbReference type="AlphaFoldDB" id="A0A1R2BBH1"/>
<organism evidence="1 2">
    <name type="scientific">Stentor coeruleus</name>
    <dbReference type="NCBI Taxonomy" id="5963"/>
    <lineage>
        <taxon>Eukaryota</taxon>
        <taxon>Sar</taxon>
        <taxon>Alveolata</taxon>
        <taxon>Ciliophora</taxon>
        <taxon>Postciliodesmatophora</taxon>
        <taxon>Heterotrichea</taxon>
        <taxon>Heterotrichida</taxon>
        <taxon>Stentoridae</taxon>
        <taxon>Stentor</taxon>
    </lineage>
</organism>
<dbReference type="EMBL" id="MPUH01000772">
    <property type="protein sequence ID" value="OMJ74128.1"/>
    <property type="molecule type" value="Genomic_DNA"/>
</dbReference>
<protein>
    <recommendedName>
        <fullName evidence="3">Ataxin-10 domain-containing protein</fullName>
    </recommendedName>
</protein>
<reference evidence="1 2" key="1">
    <citation type="submission" date="2016-11" db="EMBL/GenBank/DDBJ databases">
        <title>The macronuclear genome of Stentor coeruleus: a giant cell with tiny introns.</title>
        <authorList>
            <person name="Slabodnick M."/>
            <person name="Ruby J.G."/>
            <person name="Reiff S.B."/>
            <person name="Swart E.C."/>
            <person name="Gosai S."/>
            <person name="Prabakaran S."/>
            <person name="Witkowska E."/>
            <person name="Larue G.E."/>
            <person name="Fisher S."/>
            <person name="Freeman R.M."/>
            <person name="Gunawardena J."/>
            <person name="Chu W."/>
            <person name="Stover N.A."/>
            <person name="Gregory B.D."/>
            <person name="Nowacki M."/>
            <person name="Derisi J."/>
            <person name="Roy S.W."/>
            <person name="Marshall W.F."/>
            <person name="Sood P."/>
        </authorList>
    </citation>
    <scope>NUCLEOTIDE SEQUENCE [LARGE SCALE GENOMIC DNA]</scope>
    <source>
        <strain evidence="1">WM001</strain>
    </source>
</reference>
<proteinExistence type="predicted"/>
<dbReference type="InterPro" id="IPR016024">
    <property type="entry name" value="ARM-type_fold"/>
</dbReference>
<gene>
    <name evidence="1" type="ORF">SteCoe_27015</name>
</gene>
<dbReference type="Proteomes" id="UP000187209">
    <property type="component" value="Unassembled WGS sequence"/>
</dbReference>
<sequence length="118" mass="14034">MKGVMALTFLTNVITNFKFNYEMFLRLGFFRMLNEVEKIIISECAKNVIFACCDMVERNKECNDEFYERGVIEVLWKIIDYNDEEMVEALENLEFKLNLDSDNQKQNILNSANRFEFS</sequence>
<name>A0A1R2BBH1_9CILI</name>
<evidence type="ECO:0008006" key="3">
    <source>
        <dbReference type="Google" id="ProtNLM"/>
    </source>
</evidence>